<dbReference type="PRINTS" id="PR00605">
    <property type="entry name" value="CYTCHROMECIC"/>
</dbReference>
<evidence type="ECO:0000256" key="7">
    <source>
        <dbReference type="SAM" id="SignalP"/>
    </source>
</evidence>
<dbReference type="InterPro" id="IPR036909">
    <property type="entry name" value="Cyt_c-like_dom_sf"/>
</dbReference>
<gene>
    <name evidence="9" type="primary">cccA3</name>
    <name evidence="9" type="ORF">AMOL_1625</name>
    <name evidence="10" type="ORF">CPU12_01860</name>
</gene>
<feature type="chain" id="PRO_5044573624" evidence="7">
    <location>
        <begin position="22"/>
        <end position="101"/>
    </location>
</feature>
<keyword evidence="2 6" id="KW-0349">Heme</keyword>
<dbReference type="EC" id="5.1.1.3" evidence="9"/>
<dbReference type="GO" id="GO:0020037">
    <property type="term" value="F:heme binding"/>
    <property type="evidence" value="ECO:0007669"/>
    <property type="project" value="InterPro"/>
</dbReference>
<accession>A0A2G1DL20</accession>
<keyword evidence="4" id="KW-0249">Electron transport</keyword>
<keyword evidence="9" id="KW-0413">Isomerase</keyword>
<keyword evidence="3 6" id="KW-0479">Metal-binding</keyword>
<dbReference type="Proteomes" id="UP000262712">
    <property type="component" value="Chromosome"/>
</dbReference>
<dbReference type="GO" id="GO:0008881">
    <property type="term" value="F:glutamate racemase activity"/>
    <property type="evidence" value="ECO:0007669"/>
    <property type="project" value="UniProtKB-EC"/>
</dbReference>
<dbReference type="SUPFAM" id="SSF46626">
    <property type="entry name" value="Cytochrome c"/>
    <property type="match status" value="1"/>
</dbReference>
<protein>
    <submittedName>
        <fullName evidence="9 10">Cytochrome C</fullName>
        <ecNumber evidence="9">5.1.1.3</ecNumber>
    </submittedName>
</protein>
<evidence type="ECO:0000256" key="5">
    <source>
        <dbReference type="ARBA" id="ARBA00023004"/>
    </source>
</evidence>
<reference evidence="10 11" key="1">
    <citation type="submission" date="2017-09" db="EMBL/GenBank/DDBJ databases">
        <title>Arcobacter canalis sp. nov., a new species isolated from a water canal contaminated with urban sewage.</title>
        <authorList>
            <person name="Perez-Cataluna A."/>
            <person name="Salas-Masso N."/>
            <person name="Figueras M.J."/>
        </authorList>
    </citation>
    <scope>NUCLEOTIDE SEQUENCE [LARGE SCALE GENOMIC DNA]</scope>
    <source>
        <strain evidence="10 11">F98-3</strain>
    </source>
</reference>
<dbReference type="KEGG" id="amol:AMOL_1625"/>
<evidence type="ECO:0000313" key="9">
    <source>
        <dbReference type="EMBL" id="AXX92592.1"/>
    </source>
</evidence>
<evidence type="ECO:0000313" key="10">
    <source>
        <dbReference type="EMBL" id="PHO19016.1"/>
    </source>
</evidence>
<dbReference type="Proteomes" id="UP000221222">
    <property type="component" value="Unassembled WGS sequence"/>
</dbReference>
<feature type="signal peptide" evidence="7">
    <location>
        <begin position="1"/>
        <end position="21"/>
    </location>
</feature>
<name>A0A2G1DL20_9BACT</name>
<dbReference type="Pfam" id="PF00034">
    <property type="entry name" value="Cytochrom_C"/>
    <property type="match status" value="1"/>
</dbReference>
<dbReference type="InterPro" id="IPR008168">
    <property type="entry name" value="Cyt_C_IC"/>
</dbReference>
<sequence>MTTTKKIITIVAFFTATSLMASNGETLFKSCATCHGVNAQKAALGKSKIIKGWDSKKIQDTLYGYKKGTYGGAMKGVMKGQVARLSDEDIKVLADYISSIK</sequence>
<dbReference type="Gene3D" id="1.10.760.10">
    <property type="entry name" value="Cytochrome c-like domain"/>
    <property type="match status" value="1"/>
</dbReference>
<dbReference type="PROSITE" id="PS51007">
    <property type="entry name" value="CYTC"/>
    <property type="match status" value="1"/>
</dbReference>
<evidence type="ECO:0000256" key="3">
    <source>
        <dbReference type="ARBA" id="ARBA00022723"/>
    </source>
</evidence>
<evidence type="ECO:0000256" key="4">
    <source>
        <dbReference type="ARBA" id="ARBA00022982"/>
    </source>
</evidence>
<organism evidence="10 11">
    <name type="scientific">Malaciobacter molluscorum LMG 25693</name>
    <dbReference type="NCBI Taxonomy" id="870501"/>
    <lineage>
        <taxon>Bacteria</taxon>
        <taxon>Pseudomonadati</taxon>
        <taxon>Campylobacterota</taxon>
        <taxon>Epsilonproteobacteria</taxon>
        <taxon>Campylobacterales</taxon>
        <taxon>Arcobacteraceae</taxon>
        <taxon>Malaciobacter</taxon>
    </lineage>
</organism>
<reference evidence="9 12" key="2">
    <citation type="submission" date="2018-08" db="EMBL/GenBank/DDBJ databases">
        <title>Complete genome of the Arcobacter molluscorum type strain LMG 25693.</title>
        <authorList>
            <person name="Miller W.G."/>
            <person name="Yee E."/>
            <person name="Bono J.L."/>
        </authorList>
    </citation>
    <scope>NUCLEOTIDE SEQUENCE [LARGE SCALE GENOMIC DNA]</scope>
    <source>
        <strain evidence="9 12">CECT 7696</strain>
    </source>
</reference>
<keyword evidence="7" id="KW-0732">Signal</keyword>
<evidence type="ECO:0000256" key="6">
    <source>
        <dbReference type="PROSITE-ProRule" id="PRU00433"/>
    </source>
</evidence>
<keyword evidence="1" id="KW-0813">Transport</keyword>
<feature type="domain" description="Cytochrome c" evidence="8">
    <location>
        <begin position="19"/>
        <end position="101"/>
    </location>
</feature>
<evidence type="ECO:0000259" key="8">
    <source>
        <dbReference type="PROSITE" id="PS51007"/>
    </source>
</evidence>
<evidence type="ECO:0000256" key="2">
    <source>
        <dbReference type="ARBA" id="ARBA00022617"/>
    </source>
</evidence>
<evidence type="ECO:0000313" key="12">
    <source>
        <dbReference type="Proteomes" id="UP000262712"/>
    </source>
</evidence>
<dbReference type="RefSeq" id="WP_099341376.1">
    <property type="nucleotide sequence ID" value="NZ_CP032098.1"/>
</dbReference>
<evidence type="ECO:0000256" key="1">
    <source>
        <dbReference type="ARBA" id="ARBA00022448"/>
    </source>
</evidence>
<dbReference type="GO" id="GO:0009055">
    <property type="term" value="F:electron transfer activity"/>
    <property type="evidence" value="ECO:0007669"/>
    <property type="project" value="InterPro"/>
</dbReference>
<proteinExistence type="predicted"/>
<dbReference type="InterPro" id="IPR009056">
    <property type="entry name" value="Cyt_c-like_dom"/>
</dbReference>
<keyword evidence="11" id="KW-1185">Reference proteome</keyword>
<dbReference type="EMBL" id="NXFY01000002">
    <property type="protein sequence ID" value="PHO19016.1"/>
    <property type="molecule type" value="Genomic_DNA"/>
</dbReference>
<dbReference type="EMBL" id="CP032098">
    <property type="protein sequence ID" value="AXX92592.1"/>
    <property type="molecule type" value="Genomic_DNA"/>
</dbReference>
<evidence type="ECO:0000313" key="11">
    <source>
        <dbReference type="Proteomes" id="UP000221222"/>
    </source>
</evidence>
<dbReference type="AlphaFoldDB" id="A0A2G1DL20"/>
<keyword evidence="5 6" id="KW-0408">Iron</keyword>
<dbReference type="GO" id="GO:0005506">
    <property type="term" value="F:iron ion binding"/>
    <property type="evidence" value="ECO:0007669"/>
    <property type="project" value="InterPro"/>
</dbReference>